<evidence type="ECO:0000256" key="8">
    <source>
        <dbReference type="ARBA" id="ARBA00022827"/>
    </source>
</evidence>
<keyword evidence="6" id="KW-0816">Tricarboxylic acid cycle</keyword>
<evidence type="ECO:0000256" key="4">
    <source>
        <dbReference type="ARBA" id="ARBA00006389"/>
    </source>
</evidence>
<evidence type="ECO:0000256" key="1">
    <source>
        <dbReference type="ARBA" id="ARBA00001139"/>
    </source>
</evidence>
<evidence type="ECO:0000256" key="5">
    <source>
        <dbReference type="ARBA" id="ARBA00013026"/>
    </source>
</evidence>
<keyword evidence="8" id="KW-0274">FAD</keyword>
<comment type="caution">
    <text evidence="12">The sequence shown here is derived from an EMBL/GenBank/DDBJ whole genome shotgun (WGS) entry which is preliminary data.</text>
</comment>
<dbReference type="Pfam" id="PF06039">
    <property type="entry name" value="Mqo"/>
    <property type="match status" value="1"/>
</dbReference>
<comment type="similarity">
    <text evidence="4">Belongs to the MQO family.</text>
</comment>
<dbReference type="RefSeq" id="WP_067329331.1">
    <property type="nucleotide sequence ID" value="NZ_LNKT01000005.1"/>
</dbReference>
<dbReference type="GO" id="GO:0005737">
    <property type="term" value="C:cytoplasm"/>
    <property type="evidence" value="ECO:0007669"/>
    <property type="project" value="TreeGrafter"/>
</dbReference>
<evidence type="ECO:0000256" key="3">
    <source>
        <dbReference type="ARBA" id="ARBA00005012"/>
    </source>
</evidence>
<accession>A0A151CHV5</accession>
<dbReference type="InterPro" id="IPR006231">
    <property type="entry name" value="MQO"/>
</dbReference>
<dbReference type="UniPathway" id="UPA00223">
    <property type="reaction ID" value="UER01008"/>
</dbReference>
<dbReference type="STRING" id="1630136.AS592_03700"/>
<organism evidence="12 13">
    <name type="scientific">Sulfurovum riftiae</name>
    <dbReference type="NCBI Taxonomy" id="1630136"/>
    <lineage>
        <taxon>Bacteria</taxon>
        <taxon>Pseudomonadati</taxon>
        <taxon>Campylobacterota</taxon>
        <taxon>Epsilonproteobacteria</taxon>
        <taxon>Campylobacterales</taxon>
        <taxon>Sulfurovaceae</taxon>
        <taxon>Sulfurovum</taxon>
    </lineage>
</organism>
<comment type="cofactor">
    <cofactor evidence="2">
        <name>FAD</name>
        <dbReference type="ChEBI" id="CHEBI:57692"/>
    </cofactor>
</comment>
<evidence type="ECO:0000256" key="11">
    <source>
        <dbReference type="ARBA" id="ARBA00031550"/>
    </source>
</evidence>
<proteinExistence type="inferred from homology"/>
<dbReference type="SUPFAM" id="SSF51905">
    <property type="entry name" value="FAD/NAD(P)-binding domain"/>
    <property type="match status" value="1"/>
</dbReference>
<name>A0A151CHV5_9BACT</name>
<gene>
    <name evidence="12" type="ORF">AS592_03700</name>
</gene>
<dbReference type="Gene3D" id="3.30.9.10">
    <property type="entry name" value="D-Amino Acid Oxidase, subunit A, domain 2"/>
    <property type="match status" value="1"/>
</dbReference>
<dbReference type="EMBL" id="LNKT01000005">
    <property type="protein sequence ID" value="KYJ87077.1"/>
    <property type="molecule type" value="Genomic_DNA"/>
</dbReference>
<evidence type="ECO:0000313" key="13">
    <source>
        <dbReference type="Proteomes" id="UP000075359"/>
    </source>
</evidence>
<dbReference type="GO" id="GO:0008924">
    <property type="term" value="F:L-malate dehydrogenase (quinone) activity"/>
    <property type="evidence" value="ECO:0007669"/>
    <property type="project" value="UniProtKB-EC"/>
</dbReference>
<dbReference type="GO" id="GO:0047545">
    <property type="term" value="F:(S)-2-hydroxyglutarate dehydrogenase activity"/>
    <property type="evidence" value="ECO:0007669"/>
    <property type="project" value="TreeGrafter"/>
</dbReference>
<dbReference type="EC" id="1.1.5.4" evidence="5"/>
<evidence type="ECO:0000256" key="7">
    <source>
        <dbReference type="ARBA" id="ARBA00022630"/>
    </source>
</evidence>
<keyword evidence="7" id="KW-0285">Flavoprotein</keyword>
<comment type="pathway">
    <text evidence="3">Carbohydrate metabolism; tricarboxylic acid cycle; oxaloacetate from (S)-malate (quinone route): step 1/1.</text>
</comment>
<evidence type="ECO:0000313" key="12">
    <source>
        <dbReference type="EMBL" id="KYJ87077.1"/>
    </source>
</evidence>
<dbReference type="OrthoDB" id="5337444at2"/>
<evidence type="ECO:0000256" key="10">
    <source>
        <dbReference type="ARBA" id="ARBA00030660"/>
    </source>
</evidence>
<dbReference type="Proteomes" id="UP000075359">
    <property type="component" value="Unassembled WGS sequence"/>
</dbReference>
<dbReference type="PANTHER" id="PTHR43104:SF2">
    <property type="entry name" value="L-2-HYDROXYGLUTARATE DEHYDROGENASE, MITOCHONDRIAL"/>
    <property type="match status" value="1"/>
</dbReference>
<reference evidence="12 13" key="1">
    <citation type="submission" date="2015-11" db="EMBL/GenBank/DDBJ databases">
        <title>Draft genome of Sulfurovum riftiae 1812E, a member of the Epsilonproteobacteria isolated from the tube of the deep-sea hydrothermal vent tubewom Riftia pachyptila.</title>
        <authorList>
            <person name="Vetriani C."/>
            <person name="Giovannelli D."/>
        </authorList>
    </citation>
    <scope>NUCLEOTIDE SEQUENCE [LARGE SCALE GENOMIC DNA]</scope>
    <source>
        <strain evidence="12 13">1812E</strain>
    </source>
</reference>
<keyword evidence="13" id="KW-1185">Reference proteome</keyword>
<evidence type="ECO:0000256" key="2">
    <source>
        <dbReference type="ARBA" id="ARBA00001974"/>
    </source>
</evidence>
<dbReference type="InterPro" id="IPR036188">
    <property type="entry name" value="FAD/NAD-bd_sf"/>
</dbReference>
<evidence type="ECO:0000256" key="9">
    <source>
        <dbReference type="ARBA" id="ARBA00023002"/>
    </source>
</evidence>
<dbReference type="Gene3D" id="3.50.50.60">
    <property type="entry name" value="FAD/NAD(P)-binding domain"/>
    <property type="match status" value="1"/>
</dbReference>
<keyword evidence="9" id="KW-0560">Oxidoreductase</keyword>
<evidence type="ECO:0000256" key="6">
    <source>
        <dbReference type="ARBA" id="ARBA00022532"/>
    </source>
</evidence>
<dbReference type="AlphaFoldDB" id="A0A151CHV5"/>
<dbReference type="GO" id="GO:0006099">
    <property type="term" value="P:tricarboxylic acid cycle"/>
    <property type="evidence" value="ECO:0007669"/>
    <property type="project" value="UniProtKB-UniPathway"/>
</dbReference>
<protein>
    <recommendedName>
        <fullName evidence="5">malate dehydrogenase (quinone)</fullName>
        <ecNumber evidence="5">1.1.5.4</ecNumber>
    </recommendedName>
    <alternativeName>
        <fullName evidence="11">MQO</fullName>
    </alternativeName>
    <alternativeName>
        <fullName evidence="10">Malate dehydrogenase [quinone]</fullName>
    </alternativeName>
</protein>
<comment type="catalytic activity">
    <reaction evidence="1">
        <text>(S)-malate + a quinone = a quinol + oxaloacetate</text>
        <dbReference type="Rhea" id="RHEA:46012"/>
        <dbReference type="ChEBI" id="CHEBI:15589"/>
        <dbReference type="ChEBI" id="CHEBI:16452"/>
        <dbReference type="ChEBI" id="CHEBI:24646"/>
        <dbReference type="ChEBI" id="CHEBI:132124"/>
        <dbReference type="EC" id="1.1.5.4"/>
    </reaction>
</comment>
<sequence length="507" mass="57783">MNQDRYEVLIVGAGISGAALTYELARYTNVNRIAVLEKYEDVATLNTSGKANSQTIHFGDIETNYTVSKASITKQTAKMVEKYCLQHHLENDVIFSHQKMALGVGDREVEFMLERYEEFKDLFPNLQVWDKEHLKTIEPKLVFDENGKERPETIVGIGSVGEWTTVDYGKMTKSLIENAKKEPDTQVDLFLNTQVTDIKKLDEGGYEVQTGNGTYFADSVVVNAGAHSLFLAHKMGYGLDFATLPMAGSFYMTNQKMLNGKVYMVQNPKLPFAALHGDPDILEHGLTRFGPTALVLPKLERFKPGTYLDFWKTLNFDANIVTIFYDLLKDSDIRNYIFRNFLFEVPYLNKKLFVKDARKIVPSLSVDDIHYAEGFGGVRPQVLNKKERKLMLGEASINTGEGIVFNMTPSPGATSCLGNAKRDVINLCAFLGKEFDKAKFEHELVEENLTQSQIDQKLQAKYVSEIRAEIHAHEEKYFQNLNDGHELPSYWDKPYSPWRNRRDHWSF</sequence>
<dbReference type="PANTHER" id="PTHR43104">
    <property type="entry name" value="L-2-HYDROXYGLUTARATE DEHYDROGENASE, MITOCHONDRIAL"/>
    <property type="match status" value="1"/>
</dbReference>